<comment type="caution">
    <text evidence="1">The sequence shown here is derived from an EMBL/GenBank/DDBJ whole genome shotgun (WGS) entry which is preliminary data.</text>
</comment>
<organism evidence="1 2">
    <name type="scientific">Paracoccus alkanivorans</name>
    <dbReference type="NCBI Taxonomy" id="2116655"/>
    <lineage>
        <taxon>Bacteria</taxon>
        <taxon>Pseudomonadati</taxon>
        <taxon>Pseudomonadota</taxon>
        <taxon>Alphaproteobacteria</taxon>
        <taxon>Rhodobacterales</taxon>
        <taxon>Paracoccaceae</taxon>
        <taxon>Paracoccus</taxon>
    </lineage>
</organism>
<name>A0A3M0MKD0_9RHOB</name>
<evidence type="ECO:0000313" key="2">
    <source>
        <dbReference type="Proteomes" id="UP000273516"/>
    </source>
</evidence>
<accession>A0A3M0MKD0</accession>
<evidence type="ECO:0000313" key="1">
    <source>
        <dbReference type="EMBL" id="RMC37523.1"/>
    </source>
</evidence>
<protein>
    <submittedName>
        <fullName evidence="1">Uncharacterized protein</fullName>
    </submittedName>
</protein>
<reference evidence="1 2" key="1">
    <citation type="submission" date="2018-07" db="EMBL/GenBank/DDBJ databases">
        <authorList>
            <person name="Zhang Y."/>
            <person name="Wang L."/>
            <person name="Ma S."/>
        </authorList>
    </citation>
    <scope>NUCLEOTIDE SEQUENCE [LARGE SCALE GENOMIC DNA]</scope>
    <source>
        <strain evidence="1 2">4-2</strain>
    </source>
</reference>
<dbReference type="AlphaFoldDB" id="A0A3M0MKD0"/>
<proteinExistence type="predicted"/>
<gene>
    <name evidence="1" type="ORF">C9E81_01865</name>
</gene>
<keyword evidence="2" id="KW-1185">Reference proteome</keyword>
<sequence>MTDHQCPGSLFIADQTIAQCGDCADTAAAVLLFAALIAGLKAGRHPGDLAAELTELTLAAEALTGIKARAAQ</sequence>
<dbReference type="EMBL" id="QOKZ01000001">
    <property type="protein sequence ID" value="RMC37523.1"/>
    <property type="molecule type" value="Genomic_DNA"/>
</dbReference>
<dbReference type="RefSeq" id="WP_122110610.1">
    <property type="nucleotide sequence ID" value="NZ_QOKZ01000001.1"/>
</dbReference>
<dbReference type="Proteomes" id="UP000273516">
    <property type="component" value="Unassembled WGS sequence"/>
</dbReference>